<evidence type="ECO:0000313" key="2">
    <source>
        <dbReference type="EMBL" id="SCV72522.1"/>
    </source>
</evidence>
<dbReference type="STRING" id="269621.A0A238FFE2"/>
<evidence type="ECO:0000313" key="3">
    <source>
        <dbReference type="Proteomes" id="UP000198372"/>
    </source>
</evidence>
<gene>
    <name evidence="2" type="ORF">BQ2448_4059</name>
</gene>
<evidence type="ECO:0000256" key="1">
    <source>
        <dbReference type="SAM" id="MobiDB-lite"/>
    </source>
</evidence>
<dbReference type="Proteomes" id="UP000198372">
    <property type="component" value="Unassembled WGS sequence"/>
</dbReference>
<dbReference type="AlphaFoldDB" id="A0A238FFE2"/>
<feature type="region of interest" description="Disordered" evidence="1">
    <location>
        <begin position="197"/>
        <end position="217"/>
    </location>
</feature>
<proteinExistence type="predicted"/>
<keyword evidence="3" id="KW-1185">Reference proteome</keyword>
<feature type="compositionally biased region" description="Low complexity" evidence="1">
    <location>
        <begin position="203"/>
        <end position="213"/>
    </location>
</feature>
<organism evidence="2 3">
    <name type="scientific">Microbotryum intermedium</name>
    <dbReference type="NCBI Taxonomy" id="269621"/>
    <lineage>
        <taxon>Eukaryota</taxon>
        <taxon>Fungi</taxon>
        <taxon>Dikarya</taxon>
        <taxon>Basidiomycota</taxon>
        <taxon>Pucciniomycotina</taxon>
        <taxon>Microbotryomycetes</taxon>
        <taxon>Microbotryales</taxon>
        <taxon>Microbotryaceae</taxon>
        <taxon>Microbotryum</taxon>
    </lineage>
</organism>
<reference evidence="3" key="1">
    <citation type="submission" date="2016-09" db="EMBL/GenBank/DDBJ databases">
        <authorList>
            <person name="Jeantristanb JTB J.-T."/>
            <person name="Ricardo R."/>
        </authorList>
    </citation>
    <scope>NUCLEOTIDE SEQUENCE [LARGE SCALE GENOMIC DNA]</scope>
</reference>
<protein>
    <submittedName>
        <fullName evidence="2">BQ2448_4059 protein</fullName>
    </submittedName>
</protein>
<dbReference type="EMBL" id="FMSP01000009">
    <property type="protein sequence ID" value="SCV72522.1"/>
    <property type="molecule type" value="Genomic_DNA"/>
</dbReference>
<accession>A0A238FFE2</accession>
<name>A0A238FFE2_9BASI</name>
<dbReference type="OrthoDB" id="446293at2759"/>
<sequence length="414" mass="47589">MTYLFLLQRAYSVSNYKLANHLLTELTARGFSRDDEAIVRLVHRYALKRGDGQAVYEESQRLKSQALAALECLNWRRDLLEDGKGQGDGMVTWKGRERGRVPRKRRVFYETLRSSTFSGAKTPEAPMGTLDSHHVIDRLLTLLKRAPSTRSPSDVTKLASVDIATLVDSYVLDRNAQRAFESARIWLDKTRQDVINSNAHLGSNPTTTTTSSPPLQPDLARKTQRLQAYRSYEQTALVLLNILLKSLYASKASATSIRTFVQTYLDQHSFPHRRKLRPGLSTLRTLVVGNTGFYGSWLRSVKVVEWFDREFGPIERLEDDWDPSVRTHLRRRACTRADPSVTYLLLGLAIKDQKRKRDKDSRMKGMVMEWWREVEAVRKDRGWKGLDLGKSRDRIKEARRLGLIEEVVVEDLNK</sequence>